<evidence type="ECO:0000259" key="1">
    <source>
        <dbReference type="Pfam" id="PF01636"/>
    </source>
</evidence>
<proteinExistence type="predicted"/>
<feature type="domain" description="Aminoglycoside phosphotransferase" evidence="1">
    <location>
        <begin position="36"/>
        <end position="225"/>
    </location>
</feature>
<protein>
    <submittedName>
        <fullName evidence="2">Phosphotransferase family protein</fullName>
    </submittedName>
</protein>
<dbReference type="RefSeq" id="WP_212011056.1">
    <property type="nucleotide sequence ID" value="NZ_JAAFYZ010000074.1"/>
</dbReference>
<dbReference type="InterPro" id="IPR011009">
    <property type="entry name" value="Kinase-like_dom_sf"/>
</dbReference>
<reference evidence="2 3" key="1">
    <citation type="submission" date="2020-02" db="EMBL/GenBank/DDBJ databases">
        <title>Acidophilic actinobacteria isolated from forest soil.</title>
        <authorList>
            <person name="Golinska P."/>
        </authorList>
    </citation>
    <scope>NUCLEOTIDE SEQUENCE [LARGE SCALE GENOMIC DNA]</scope>
    <source>
        <strain evidence="2 3">NL8</strain>
    </source>
</reference>
<dbReference type="Gene3D" id="3.30.200.20">
    <property type="entry name" value="Phosphorylase Kinase, domain 1"/>
    <property type="match status" value="1"/>
</dbReference>
<dbReference type="Proteomes" id="UP000730482">
    <property type="component" value="Unassembled WGS sequence"/>
</dbReference>
<sequence length="381" mass="40662">MTDPAVPALAGLDPAAVADFLAAKAPELGARAPLTAELIAGGLSNLTYELRDADGRAWVLRRPPLGHVLPTAHDMRREFRVISALAGTVPVARAYVLCEDPDVIGAPFYLMEKVQGVVLRTRAQCAALSVAQRRSAAESLVDVLAAVHAVDPAAVGLADFGRPEGYLHRQLDRWDRQYAASQSREIRGLFELGDGLRAAVPVTQRSTILHGDYRLDNVMVRLSGGTDGAGVGSNADGAGVGSNADTAGTADTAEVRVAAVFDWEMSTLGDPLADLGLLLTYWEDPGHPPKGILTASGGGLTNHEGFLNSRDLVERYQAATGLIVDDLDWYVAFSHYKLAVILEGIHYRHEHGLTLGEGFEKAGTAVPSLVEAGRRYLDRTR</sequence>
<comment type="caution">
    <text evidence="2">The sequence shown here is derived from an EMBL/GenBank/DDBJ whole genome shotgun (WGS) entry which is preliminary data.</text>
</comment>
<dbReference type="PANTHER" id="PTHR47829">
    <property type="entry name" value="HYDROLASE, PUTATIVE (AFU_ORTHOLOGUE AFUA_1G12880)-RELATED"/>
    <property type="match status" value="1"/>
</dbReference>
<accession>A0ABS5KTW8</accession>
<organism evidence="2 3">
    <name type="scientific">Catenulispora pinistramenti</name>
    <dbReference type="NCBI Taxonomy" id="2705254"/>
    <lineage>
        <taxon>Bacteria</taxon>
        <taxon>Bacillati</taxon>
        <taxon>Actinomycetota</taxon>
        <taxon>Actinomycetes</taxon>
        <taxon>Catenulisporales</taxon>
        <taxon>Catenulisporaceae</taxon>
        <taxon>Catenulispora</taxon>
    </lineage>
</organism>
<dbReference type="InterPro" id="IPR052898">
    <property type="entry name" value="ACAD10-like"/>
</dbReference>
<dbReference type="CDD" id="cd05154">
    <property type="entry name" value="ACAD10_11_N-like"/>
    <property type="match status" value="1"/>
</dbReference>
<dbReference type="Pfam" id="PF01636">
    <property type="entry name" value="APH"/>
    <property type="match status" value="2"/>
</dbReference>
<evidence type="ECO:0000313" key="3">
    <source>
        <dbReference type="Proteomes" id="UP000730482"/>
    </source>
</evidence>
<dbReference type="SUPFAM" id="SSF56112">
    <property type="entry name" value="Protein kinase-like (PK-like)"/>
    <property type="match status" value="1"/>
</dbReference>
<evidence type="ECO:0000313" key="2">
    <source>
        <dbReference type="EMBL" id="MBS2549497.1"/>
    </source>
</evidence>
<feature type="domain" description="Aminoglycoside phosphotransferase" evidence="1">
    <location>
        <begin position="255"/>
        <end position="288"/>
    </location>
</feature>
<name>A0ABS5KTW8_9ACTN</name>
<dbReference type="Gene3D" id="3.90.1200.10">
    <property type="match status" value="1"/>
</dbReference>
<dbReference type="InterPro" id="IPR002575">
    <property type="entry name" value="Aminoglycoside_PTrfase"/>
</dbReference>
<dbReference type="EMBL" id="JAAFYZ010000074">
    <property type="protein sequence ID" value="MBS2549497.1"/>
    <property type="molecule type" value="Genomic_DNA"/>
</dbReference>
<dbReference type="PANTHER" id="PTHR47829:SF1">
    <property type="entry name" value="HAD FAMILY PHOSPHATASE"/>
    <property type="match status" value="1"/>
</dbReference>
<keyword evidence="3" id="KW-1185">Reference proteome</keyword>
<gene>
    <name evidence="2" type="ORF">KGQ19_21780</name>
</gene>
<dbReference type="InterPro" id="IPR041726">
    <property type="entry name" value="ACAD10_11_N"/>
</dbReference>